<evidence type="ECO:0000313" key="2">
    <source>
        <dbReference type="EMBL" id="GAA4190919.1"/>
    </source>
</evidence>
<keyword evidence="1" id="KW-1133">Transmembrane helix</keyword>
<reference evidence="3" key="1">
    <citation type="journal article" date="2019" name="Int. J. Syst. Evol. Microbiol.">
        <title>The Global Catalogue of Microorganisms (GCM) 10K type strain sequencing project: providing services to taxonomists for standard genome sequencing and annotation.</title>
        <authorList>
            <consortium name="The Broad Institute Genomics Platform"/>
            <consortium name="The Broad Institute Genome Sequencing Center for Infectious Disease"/>
            <person name="Wu L."/>
            <person name="Ma J."/>
        </authorList>
    </citation>
    <scope>NUCLEOTIDE SEQUENCE [LARGE SCALE GENOMIC DNA]</scope>
    <source>
        <strain evidence="3">JCM 17593</strain>
    </source>
</reference>
<gene>
    <name evidence="2" type="ORF">GCM10022288_20950</name>
</gene>
<sequence length="219" mass="23473">MNSTNRVLNRLFLLVIGLVVLIAGATAVAVTTVPAWSHLWKRSAPGWQSTLEHAQQLGLASIGVPRPVPWFLAATPVIALVVIVLLLIFVFAQGWGRLGRVVDGWHVADGETDAFLTVDVEVARDAIRQAARGIRGISEPAVTAYRVKGEPALKVTVSITDGIDAATLVEPLESALREWDGLLGEEVPVYLQLTPAIGEGVRAPLRALTAGRRELSLVE</sequence>
<name>A0ABP8AUL9_9MICO</name>
<evidence type="ECO:0008006" key="4">
    <source>
        <dbReference type="Google" id="ProtNLM"/>
    </source>
</evidence>
<dbReference type="RefSeq" id="WP_344776601.1">
    <property type="nucleotide sequence ID" value="NZ_BAABBX010000015.1"/>
</dbReference>
<protein>
    <recommendedName>
        <fullName evidence="4">Alkaline shock response membrane anchor protein AmaP</fullName>
    </recommendedName>
</protein>
<evidence type="ECO:0000313" key="3">
    <source>
        <dbReference type="Proteomes" id="UP001500213"/>
    </source>
</evidence>
<organism evidence="2 3">
    <name type="scientific">Gryllotalpicola kribbensis</name>
    <dbReference type="NCBI Taxonomy" id="993084"/>
    <lineage>
        <taxon>Bacteria</taxon>
        <taxon>Bacillati</taxon>
        <taxon>Actinomycetota</taxon>
        <taxon>Actinomycetes</taxon>
        <taxon>Micrococcales</taxon>
        <taxon>Microbacteriaceae</taxon>
        <taxon>Gryllotalpicola</taxon>
    </lineage>
</organism>
<keyword evidence="3" id="KW-1185">Reference proteome</keyword>
<feature type="transmembrane region" description="Helical" evidence="1">
    <location>
        <begin position="70"/>
        <end position="92"/>
    </location>
</feature>
<evidence type="ECO:0000256" key="1">
    <source>
        <dbReference type="SAM" id="Phobius"/>
    </source>
</evidence>
<dbReference type="EMBL" id="BAABBX010000015">
    <property type="protein sequence ID" value="GAA4190919.1"/>
    <property type="molecule type" value="Genomic_DNA"/>
</dbReference>
<dbReference type="Proteomes" id="UP001500213">
    <property type="component" value="Unassembled WGS sequence"/>
</dbReference>
<accession>A0ABP8AUL9</accession>
<keyword evidence="1" id="KW-0472">Membrane</keyword>
<comment type="caution">
    <text evidence="2">The sequence shown here is derived from an EMBL/GenBank/DDBJ whole genome shotgun (WGS) entry which is preliminary data.</text>
</comment>
<keyword evidence="1" id="KW-0812">Transmembrane</keyword>
<proteinExistence type="predicted"/>